<sequence length="209" mass="22948">MGEEVAEVLNSDLYDIYSDDDLYLNMGGENSADGWACWHRDEVPGNSFSAVLTLDQEAFEVERACEERHSLWRLSSDVVVGVSSVSQDDVCEGAADVVDSLGFGMGGTHANKKQRSEGDDGIFEEKPAALVADSYVDAEMDHGPNPMEDKQEDGVQEEIEKPSSLFVEFEGGDPEQDKECMDMIMAKGGDREGFLGWMQAQPECQGELM</sequence>
<name>A0ABN9UEY5_9DINO</name>
<accession>A0ABN9UEY5</accession>
<evidence type="ECO:0000313" key="1">
    <source>
        <dbReference type="EMBL" id="CAK0857278.1"/>
    </source>
</evidence>
<comment type="caution">
    <text evidence="1">The sequence shown here is derived from an EMBL/GenBank/DDBJ whole genome shotgun (WGS) entry which is preliminary data.</text>
</comment>
<gene>
    <name evidence="1" type="ORF">PCOR1329_LOCUS47436</name>
</gene>
<protein>
    <submittedName>
        <fullName evidence="1">Uncharacterized protein</fullName>
    </submittedName>
</protein>
<feature type="non-terminal residue" evidence="1">
    <location>
        <position position="209"/>
    </location>
</feature>
<dbReference type="EMBL" id="CAUYUJ010015716">
    <property type="protein sequence ID" value="CAK0857278.1"/>
    <property type="molecule type" value="Genomic_DNA"/>
</dbReference>
<dbReference type="Proteomes" id="UP001189429">
    <property type="component" value="Unassembled WGS sequence"/>
</dbReference>
<evidence type="ECO:0000313" key="2">
    <source>
        <dbReference type="Proteomes" id="UP001189429"/>
    </source>
</evidence>
<organism evidence="1 2">
    <name type="scientific">Prorocentrum cordatum</name>
    <dbReference type="NCBI Taxonomy" id="2364126"/>
    <lineage>
        <taxon>Eukaryota</taxon>
        <taxon>Sar</taxon>
        <taxon>Alveolata</taxon>
        <taxon>Dinophyceae</taxon>
        <taxon>Prorocentrales</taxon>
        <taxon>Prorocentraceae</taxon>
        <taxon>Prorocentrum</taxon>
    </lineage>
</organism>
<keyword evidence="2" id="KW-1185">Reference proteome</keyword>
<reference evidence="1" key="1">
    <citation type="submission" date="2023-10" db="EMBL/GenBank/DDBJ databases">
        <authorList>
            <person name="Chen Y."/>
            <person name="Shah S."/>
            <person name="Dougan E. K."/>
            <person name="Thang M."/>
            <person name="Chan C."/>
        </authorList>
    </citation>
    <scope>NUCLEOTIDE SEQUENCE [LARGE SCALE GENOMIC DNA]</scope>
</reference>
<proteinExistence type="predicted"/>